<protein>
    <submittedName>
        <fullName evidence="1">Uncharacterized protein</fullName>
    </submittedName>
</protein>
<evidence type="ECO:0000313" key="2">
    <source>
        <dbReference type="Proteomes" id="UP000008177"/>
    </source>
</evidence>
<gene>
    <name evidence="1" type="ORF">BofuT4_uP012430.1</name>
</gene>
<reference evidence="2" key="1">
    <citation type="journal article" date="2011" name="PLoS Genet.">
        <title>Genomic analysis of the necrotrophic fungal pathogens Sclerotinia sclerotiorum and Botrytis cinerea.</title>
        <authorList>
            <person name="Amselem J."/>
            <person name="Cuomo C.A."/>
            <person name="van Kan J.A."/>
            <person name="Viaud M."/>
            <person name="Benito E.P."/>
            <person name="Couloux A."/>
            <person name="Coutinho P.M."/>
            <person name="de Vries R.P."/>
            <person name="Dyer P.S."/>
            <person name="Fillinger S."/>
            <person name="Fournier E."/>
            <person name="Gout L."/>
            <person name="Hahn M."/>
            <person name="Kohn L."/>
            <person name="Lapalu N."/>
            <person name="Plummer K.M."/>
            <person name="Pradier J.M."/>
            <person name="Quevillon E."/>
            <person name="Sharon A."/>
            <person name="Simon A."/>
            <person name="ten Have A."/>
            <person name="Tudzynski B."/>
            <person name="Tudzynski P."/>
            <person name="Wincker P."/>
            <person name="Andrew M."/>
            <person name="Anthouard V."/>
            <person name="Beever R.E."/>
            <person name="Beffa R."/>
            <person name="Benoit I."/>
            <person name="Bouzid O."/>
            <person name="Brault B."/>
            <person name="Chen Z."/>
            <person name="Choquer M."/>
            <person name="Collemare J."/>
            <person name="Cotton P."/>
            <person name="Danchin E.G."/>
            <person name="Da Silva C."/>
            <person name="Gautier A."/>
            <person name="Giraud C."/>
            <person name="Giraud T."/>
            <person name="Gonzalez C."/>
            <person name="Grossetete S."/>
            <person name="Guldener U."/>
            <person name="Henrissat B."/>
            <person name="Howlett B.J."/>
            <person name="Kodira C."/>
            <person name="Kretschmer M."/>
            <person name="Lappartient A."/>
            <person name="Leroch M."/>
            <person name="Levis C."/>
            <person name="Mauceli E."/>
            <person name="Neuveglise C."/>
            <person name="Oeser B."/>
            <person name="Pearson M."/>
            <person name="Poulain J."/>
            <person name="Poussereau N."/>
            <person name="Quesneville H."/>
            <person name="Rascle C."/>
            <person name="Schumacher J."/>
            <person name="Segurens B."/>
            <person name="Sexton A."/>
            <person name="Silva E."/>
            <person name="Sirven C."/>
            <person name="Soanes D.M."/>
            <person name="Talbot N.J."/>
            <person name="Templeton M."/>
            <person name="Yandava C."/>
            <person name="Yarden O."/>
            <person name="Zeng Q."/>
            <person name="Rollins J.A."/>
            <person name="Lebrun M.H."/>
            <person name="Dickman M."/>
        </authorList>
    </citation>
    <scope>NUCLEOTIDE SEQUENCE [LARGE SCALE GENOMIC DNA]</scope>
    <source>
        <strain evidence="2">T4</strain>
    </source>
</reference>
<dbReference type="HOGENOM" id="CLU_2558019_0_0_1"/>
<name>G2XSD0_BOTF4</name>
<evidence type="ECO:0000313" key="1">
    <source>
        <dbReference type="EMBL" id="CCD43567.1"/>
    </source>
</evidence>
<proteinExistence type="predicted"/>
<dbReference type="Proteomes" id="UP000008177">
    <property type="component" value="Unplaced contigs"/>
</dbReference>
<dbReference type="AlphaFoldDB" id="G2XSD0"/>
<dbReference type="EMBL" id="FQ790260">
    <property type="protein sequence ID" value="CCD43567.1"/>
    <property type="molecule type" value="Genomic_DNA"/>
</dbReference>
<organism evidence="1 2">
    <name type="scientific">Botryotinia fuckeliana (strain T4)</name>
    <name type="common">Noble rot fungus</name>
    <name type="synonym">Botrytis cinerea</name>
    <dbReference type="NCBI Taxonomy" id="999810"/>
    <lineage>
        <taxon>Eukaryota</taxon>
        <taxon>Fungi</taxon>
        <taxon>Dikarya</taxon>
        <taxon>Ascomycota</taxon>
        <taxon>Pezizomycotina</taxon>
        <taxon>Leotiomycetes</taxon>
        <taxon>Helotiales</taxon>
        <taxon>Sclerotiniaceae</taxon>
        <taxon>Botrytis</taxon>
    </lineage>
</organism>
<sequence length="82" mass="8824">MPNMTTPVTQKVIKSLHLSRIIASASTYPTRSGVLEYSPCDVVKSAGGSPQLIRNDHKIVKVALTCCEGKTSKILTIKNLAL</sequence>
<accession>G2XSD0</accession>
<dbReference type="InParanoid" id="G2XSD0"/>